<dbReference type="InterPro" id="IPR036938">
    <property type="entry name" value="PAP2/HPO_sf"/>
</dbReference>
<keyword evidence="1" id="KW-1133">Transmembrane helix</keyword>
<gene>
    <name evidence="2" type="ORF">UR92_C0017G0001</name>
</gene>
<feature type="transmembrane region" description="Helical" evidence="1">
    <location>
        <begin position="22"/>
        <end position="45"/>
    </location>
</feature>
<sequence>MNDSIFFFFYNLAHSSELFDQIVIFVADIFPYIVVILAFLFLIFYKKNFKETILIFFSSAFAWFLAYVLKFLFHTQRPFDLFPNVVSLFP</sequence>
<dbReference type="EMBL" id="LBRA01000017">
    <property type="protein sequence ID" value="KKP87951.1"/>
    <property type="molecule type" value="Genomic_DNA"/>
</dbReference>
<reference evidence="2 3" key="1">
    <citation type="journal article" date="2015" name="Nature">
        <title>rRNA introns, odd ribosomes, and small enigmatic genomes across a large radiation of phyla.</title>
        <authorList>
            <person name="Brown C.T."/>
            <person name="Hug L.A."/>
            <person name="Thomas B.C."/>
            <person name="Sharon I."/>
            <person name="Castelle C.J."/>
            <person name="Singh A."/>
            <person name="Wilkins M.J."/>
            <person name="Williams K.H."/>
            <person name="Banfield J.F."/>
        </authorList>
    </citation>
    <scope>NUCLEOTIDE SEQUENCE [LARGE SCALE GENOMIC DNA]</scope>
</reference>
<evidence type="ECO:0000256" key="1">
    <source>
        <dbReference type="SAM" id="Phobius"/>
    </source>
</evidence>
<keyword evidence="1" id="KW-0472">Membrane</keyword>
<organism evidence="2 3">
    <name type="scientific">Candidatus Nomurabacteria bacterium GW2011_GWA2_35_80</name>
    <dbReference type="NCBI Taxonomy" id="1618733"/>
    <lineage>
        <taxon>Bacteria</taxon>
        <taxon>Candidatus Nomuraibacteriota</taxon>
    </lineage>
</organism>
<feature type="non-terminal residue" evidence="2">
    <location>
        <position position="90"/>
    </location>
</feature>
<keyword evidence="1" id="KW-0812">Transmembrane</keyword>
<accession>A0A0G0DGR5</accession>
<comment type="caution">
    <text evidence="2">The sequence shown here is derived from an EMBL/GenBank/DDBJ whole genome shotgun (WGS) entry which is preliminary data.</text>
</comment>
<dbReference type="AlphaFoldDB" id="A0A0G0DGR5"/>
<feature type="transmembrane region" description="Helical" evidence="1">
    <location>
        <begin position="52"/>
        <end position="73"/>
    </location>
</feature>
<evidence type="ECO:0000313" key="3">
    <source>
        <dbReference type="Proteomes" id="UP000034683"/>
    </source>
</evidence>
<proteinExistence type="predicted"/>
<protein>
    <recommendedName>
        <fullName evidence="4">Phosphoesterase PA-phosphatase related protein</fullName>
    </recommendedName>
</protein>
<dbReference type="Proteomes" id="UP000034683">
    <property type="component" value="Unassembled WGS sequence"/>
</dbReference>
<dbReference type="SUPFAM" id="SSF48317">
    <property type="entry name" value="Acid phosphatase/Vanadium-dependent haloperoxidase"/>
    <property type="match status" value="1"/>
</dbReference>
<name>A0A0G0DGR5_9BACT</name>
<evidence type="ECO:0000313" key="2">
    <source>
        <dbReference type="EMBL" id="KKP87951.1"/>
    </source>
</evidence>
<evidence type="ECO:0008006" key="4">
    <source>
        <dbReference type="Google" id="ProtNLM"/>
    </source>
</evidence>